<dbReference type="OrthoDB" id="5288100at2"/>
<dbReference type="PANTHER" id="PTHR38657">
    <property type="entry name" value="SLR1343 PROTEIN"/>
    <property type="match status" value="1"/>
</dbReference>
<dbReference type="Gene3D" id="1.25.40.80">
    <property type="match status" value="1"/>
</dbReference>
<keyword evidence="2" id="KW-1185">Reference proteome</keyword>
<dbReference type="STRING" id="408657.SAMN04487995_3653"/>
<dbReference type="GO" id="GO:0016829">
    <property type="term" value="F:lyase activity"/>
    <property type="evidence" value="ECO:0007669"/>
    <property type="project" value="UniProtKB-KW"/>
</dbReference>
<dbReference type="Gene3D" id="1.10.10.1710">
    <property type="entry name" value="Deoxyribodipyrimidine photolyase-related"/>
    <property type="match status" value="1"/>
</dbReference>
<dbReference type="RefSeq" id="WP_090337578.1">
    <property type="nucleotide sequence ID" value="NZ_FNXY01000005.1"/>
</dbReference>
<dbReference type="InterPro" id="IPR052551">
    <property type="entry name" value="UV-DNA_repair_photolyase"/>
</dbReference>
<dbReference type="Proteomes" id="UP000199532">
    <property type="component" value="Unassembled WGS sequence"/>
</dbReference>
<accession>A0A1H6WN44</accession>
<protein>
    <submittedName>
        <fullName evidence="1">Deoxyribodipyrimidine photolyase-related protein</fullName>
    </submittedName>
</protein>
<dbReference type="PANTHER" id="PTHR38657:SF1">
    <property type="entry name" value="SLR1343 PROTEIN"/>
    <property type="match status" value="1"/>
</dbReference>
<keyword evidence="1" id="KW-0456">Lyase</keyword>
<reference evidence="1 2" key="1">
    <citation type="submission" date="2016-10" db="EMBL/GenBank/DDBJ databases">
        <authorList>
            <person name="de Groot N.N."/>
        </authorList>
    </citation>
    <scope>NUCLEOTIDE SEQUENCE [LARGE SCALE GENOMIC DNA]</scope>
    <source>
        <strain evidence="1 2">DSM 19938</strain>
    </source>
</reference>
<sequence>MKSASIIFPHQLFEKNPVAENGCPVYLVEETLYFKQFKFHKQKIAFHRATMKCYADYLASKNVEVHYIDSVDPLSDVRKLIAALASQAIKKLHYIDPTDNWLEQRLASASAKANIELIQYRNPLFLNSREELGVFFHDKKKKFFQTEFYIQERKKREILVDKNNEPIGGSWSYDVDNRKKYPRKKEPPHITYPETTSYYEEAKTYVQEHFKDNLGHLTKYPFYPQDFKSTKSWLKQFLDDRFKEFGPYEDAIVKEESILHHSVLTPMLNVGLITPDKIIKAALDYSEEHDIPLNTTEGFIRQLIGWREFMRGYYEIKGSVARTKNYWNFTRKIPKSFYDGSTGIEPIDQTIRKVLDRGYCHHIERLMVLGNFMLLCEFDPDDVYQWFMELFIDAYDWVMVPNVYAMSQFADGGMLSTKPYIAGSNYIMKMSNFEKGPWQEIWDALFWRFMHVHRDFFQKNPRLGMLIGSFDKMETEEQKGLLNTAHQFLKSLD</sequence>
<evidence type="ECO:0000313" key="1">
    <source>
        <dbReference type="EMBL" id="SEJ18318.1"/>
    </source>
</evidence>
<dbReference type="AlphaFoldDB" id="A0A1H6WN44"/>
<dbReference type="Gene3D" id="3.40.50.620">
    <property type="entry name" value="HUPs"/>
    <property type="match status" value="1"/>
</dbReference>
<dbReference type="Gene3D" id="1.10.579.10">
    <property type="entry name" value="DNA Cyclobutane Dipyrimidine Photolyase, subunit A, domain 3"/>
    <property type="match status" value="1"/>
</dbReference>
<dbReference type="Pfam" id="PF04244">
    <property type="entry name" value="DPRP"/>
    <property type="match status" value="1"/>
</dbReference>
<dbReference type="InterPro" id="IPR007357">
    <property type="entry name" value="PhrB-like"/>
</dbReference>
<organism evidence="1 2">
    <name type="scientific">Dyadobacter koreensis</name>
    <dbReference type="NCBI Taxonomy" id="408657"/>
    <lineage>
        <taxon>Bacteria</taxon>
        <taxon>Pseudomonadati</taxon>
        <taxon>Bacteroidota</taxon>
        <taxon>Cytophagia</taxon>
        <taxon>Cytophagales</taxon>
        <taxon>Spirosomataceae</taxon>
        <taxon>Dyadobacter</taxon>
    </lineage>
</organism>
<proteinExistence type="predicted"/>
<name>A0A1H6WN44_9BACT</name>
<dbReference type="EMBL" id="FNXY01000005">
    <property type="protein sequence ID" value="SEJ18318.1"/>
    <property type="molecule type" value="Genomic_DNA"/>
</dbReference>
<gene>
    <name evidence="1" type="ORF">SAMN04487995_3653</name>
</gene>
<evidence type="ECO:0000313" key="2">
    <source>
        <dbReference type="Proteomes" id="UP000199532"/>
    </source>
</evidence>
<dbReference type="InterPro" id="IPR036134">
    <property type="entry name" value="Crypto/Photolyase_FAD-like_sf"/>
</dbReference>
<dbReference type="InterPro" id="IPR014729">
    <property type="entry name" value="Rossmann-like_a/b/a_fold"/>
</dbReference>
<dbReference type="SUPFAM" id="SSF48173">
    <property type="entry name" value="Cryptochrome/photolyase FAD-binding domain"/>
    <property type="match status" value="1"/>
</dbReference>